<dbReference type="PROSITE" id="PS51208">
    <property type="entry name" value="AUTOTRANSPORTER"/>
    <property type="match status" value="1"/>
</dbReference>
<accession>A0A1J6HPG3</accession>
<organism evidence="2 3">
    <name type="scientific">Brucella cytisi</name>
    <dbReference type="NCBI Taxonomy" id="407152"/>
    <lineage>
        <taxon>Bacteria</taxon>
        <taxon>Pseudomonadati</taxon>
        <taxon>Pseudomonadota</taxon>
        <taxon>Alphaproteobacteria</taxon>
        <taxon>Hyphomicrobiales</taxon>
        <taxon>Brucellaceae</taxon>
        <taxon>Brucella/Ochrobactrum group</taxon>
        <taxon>Brucella</taxon>
    </lineage>
</organism>
<dbReference type="SUPFAM" id="SSF103515">
    <property type="entry name" value="Autotransporter"/>
    <property type="match status" value="1"/>
</dbReference>
<keyword evidence="3" id="KW-1185">Reference proteome</keyword>
<protein>
    <recommendedName>
        <fullName evidence="1">Autotransporter domain-containing protein</fullName>
    </recommendedName>
</protein>
<dbReference type="Gene3D" id="2.40.128.130">
    <property type="entry name" value="Autotransporter beta-domain"/>
    <property type="match status" value="1"/>
</dbReference>
<dbReference type="EMBL" id="MOEC01000005">
    <property type="protein sequence ID" value="OIS94289.1"/>
    <property type="molecule type" value="Genomic_DNA"/>
</dbReference>
<name>A0A1J6HPG3_9HYPH</name>
<dbReference type="AlphaFoldDB" id="A0A1J6HPG3"/>
<comment type="caution">
    <text evidence="2">The sequence shown here is derived from an EMBL/GenBank/DDBJ whole genome shotgun (WGS) entry which is preliminary data.</text>
</comment>
<dbReference type="Pfam" id="PF03797">
    <property type="entry name" value="Autotransporter"/>
    <property type="match status" value="1"/>
</dbReference>
<gene>
    <name evidence="2" type="ORF">BLA27_07205</name>
</gene>
<dbReference type="NCBIfam" id="TIGR01414">
    <property type="entry name" value="autotrans_barl"/>
    <property type="match status" value="1"/>
</dbReference>
<evidence type="ECO:0000313" key="3">
    <source>
        <dbReference type="Proteomes" id="UP000182985"/>
    </source>
</evidence>
<dbReference type="InterPro" id="IPR036709">
    <property type="entry name" value="Autotransporte_beta_dom_sf"/>
</dbReference>
<dbReference type="Proteomes" id="UP000182985">
    <property type="component" value="Unassembled WGS sequence"/>
</dbReference>
<feature type="domain" description="Autotransporter" evidence="1">
    <location>
        <begin position="880"/>
        <end position="1156"/>
    </location>
</feature>
<dbReference type="GO" id="GO:0019867">
    <property type="term" value="C:outer membrane"/>
    <property type="evidence" value="ECO:0007669"/>
    <property type="project" value="InterPro"/>
</dbReference>
<evidence type="ECO:0000313" key="2">
    <source>
        <dbReference type="EMBL" id="OIS94289.1"/>
    </source>
</evidence>
<proteinExistence type="predicted"/>
<dbReference type="SMART" id="SM00869">
    <property type="entry name" value="Autotransporter"/>
    <property type="match status" value="1"/>
</dbReference>
<sequence length="1156" mass="121176">MTTAFLPTLSLGVGLFVVSTGETLADDPISIPLEYVGQTDSNNQVSYDRLGIWAKINNGKAQRYVFDTGSDQLNTQIGKDVTGVDPVSPRPYVYAYGDGTYGYKLQQVEINKFTYVDPDEQSKTIDGPQASDQRYQVARIIDFAYTEQYCKDNNLRCSPETVSRGLNDIFGKPLTEPYFADLDQKAKMDNGDMADEGGQFAGTFGAGDYINYTSAWGMMGSVTRTGYVVSTNINPDATKNETPGCSPCTIINLSPGLRAQYTNVMSWGNKDRANVRPQFPGSDANASTEFEGAYNLQIASTNGQASIPKTGIATLLDTGTPGGGSLYLSSKMFAELQNSKADIKPVQGVDGRYNLSSLTISGTNGDPVTLQNIAVNVQSGADDEYIEFVAGLDFFKARSVIFDLEKESTAYTPYFVTASNFSTDASAAEGTPLNRITAQMGSQFVNDQNGNEGWLGIAGVISGSGSLTLDPYTNVRMTNINTYTGETIISRDGWLSLAGLGNIEQSARVVAEGTLDISEHGNGSDYWGISDEFNDARIRSLSGGGTIKLGERTLVLTAANDAFAGSIDDLGLDDQNQEKHWGGGLLVIGGLQELSGNNNYTGMTTVASGAGLLLADTGSITHDVTTAGFLGNDGQIGGGALAIDGGVVTGAGIYGVVTVGNGGAVAPGSALDANREVAALTVTGNFRQESGSIYQAGLAGSSDLIDVRGSATIDSGAQVELLRQGTPSIDTRYTLLSAAGPVNGTYGGLTGVLATDSPFVDFALAYDARNVYLDTSRTSTSFAEVGATFNQRSVATASQALGGGNPIYDNILFLTTPEARNAFDMLSGEIHASTHSALIEDSHFVRDAAGDRIRAAFDGVGASSVPVMAYGPGGSELVPATSDKFGVWGRGFGAWGHLDGDGNAARLDRSTGGFLAGGDAAVGESWRFGLIAGYSHTSFDLDDRASSGSSDNYHLGVYAGAQHGNLGFRSGLAYTWHRIETERSVAFPGFADRLSADYDAGTFQAFGELGYRIDTASASFEPYANLAYVNFDADGFIEKGGAAALSSDDEPSDTTYTTLGLRASTELTFGTVNATARGGLGWRHAVGDIRPETGLAFAGGSSFAIEGVPIAKNAALLEAGFDVSLTGNATLGIAYQGQVASDAQEHGFNARLGVRF</sequence>
<dbReference type="RefSeq" id="WP_071631106.1">
    <property type="nucleotide sequence ID" value="NZ_MOEC01000005.1"/>
</dbReference>
<reference evidence="2 3" key="1">
    <citation type="submission" date="2016-10" db="EMBL/GenBank/DDBJ databases">
        <title>The Draft Genome Sequence of the Potato Rhizosphere Bacteria Ochrobactrum sp. IPA7.2.</title>
        <authorList>
            <person name="Gogoleva N.E."/>
            <person name="Khlopko Y.A."/>
            <person name="Burygin G.L."/>
            <person name="Plotnikov A.O."/>
        </authorList>
    </citation>
    <scope>NUCLEOTIDE SEQUENCE [LARGE SCALE GENOMIC DNA]</scope>
    <source>
        <strain evidence="2 3">IPA7.2</strain>
    </source>
</reference>
<dbReference type="InterPro" id="IPR005546">
    <property type="entry name" value="Autotransporte_beta"/>
</dbReference>
<dbReference type="InterPro" id="IPR006315">
    <property type="entry name" value="OM_autotransptr_brl_dom"/>
</dbReference>
<evidence type="ECO:0000259" key="1">
    <source>
        <dbReference type="PROSITE" id="PS51208"/>
    </source>
</evidence>